<gene>
    <name evidence="4" type="ORF">FOZ60_000249</name>
</gene>
<feature type="compositionally biased region" description="Polar residues" evidence="2">
    <location>
        <begin position="124"/>
        <end position="137"/>
    </location>
</feature>
<reference evidence="4 5" key="1">
    <citation type="submission" date="2020-04" db="EMBL/GenBank/DDBJ databases">
        <title>Perkinsus olseni comparative genomics.</title>
        <authorList>
            <person name="Bogema D.R."/>
        </authorList>
    </citation>
    <scope>NUCLEOTIDE SEQUENCE [LARGE SCALE GENOMIC DNA]</scope>
    <source>
        <strain evidence="4">00978-12</strain>
    </source>
</reference>
<feature type="domain" description="NUA/TPR/MLP1-2-like" evidence="3">
    <location>
        <begin position="139"/>
        <end position="249"/>
    </location>
</feature>
<protein>
    <recommendedName>
        <fullName evidence="3">NUA/TPR/MLP1-2-like domain-containing protein</fullName>
    </recommendedName>
</protein>
<accession>A0A7J6PK97</accession>
<dbReference type="OrthoDB" id="445237at2759"/>
<feature type="region of interest" description="Disordered" evidence="2">
    <location>
        <begin position="122"/>
        <end position="147"/>
    </location>
</feature>
<name>A0A7J6PK97_PEROL</name>
<evidence type="ECO:0000256" key="1">
    <source>
        <dbReference type="SAM" id="Coils"/>
    </source>
</evidence>
<feature type="coiled-coil region" evidence="1">
    <location>
        <begin position="43"/>
        <end position="117"/>
    </location>
</feature>
<evidence type="ECO:0000313" key="5">
    <source>
        <dbReference type="Proteomes" id="UP000541610"/>
    </source>
</evidence>
<dbReference type="AlphaFoldDB" id="A0A7J6PK97"/>
<dbReference type="Proteomes" id="UP000541610">
    <property type="component" value="Unassembled WGS sequence"/>
</dbReference>
<organism evidence="4 5">
    <name type="scientific">Perkinsus olseni</name>
    <name type="common">Perkinsus atlanticus</name>
    <dbReference type="NCBI Taxonomy" id="32597"/>
    <lineage>
        <taxon>Eukaryota</taxon>
        <taxon>Sar</taxon>
        <taxon>Alveolata</taxon>
        <taxon>Perkinsozoa</taxon>
        <taxon>Perkinsea</taxon>
        <taxon>Perkinsida</taxon>
        <taxon>Perkinsidae</taxon>
        <taxon>Perkinsus</taxon>
    </lineage>
</organism>
<evidence type="ECO:0000259" key="3">
    <source>
        <dbReference type="Pfam" id="PF25785"/>
    </source>
</evidence>
<keyword evidence="1" id="KW-0175">Coiled coil</keyword>
<sequence>MKLSLSVWHPPMQLAILKPLLEDIPQPPDQLVRAAAKSEEACNRQNEKEEKEHRCEMAELMRQLRAVGKGGELAKKSLKARLSKAKQEKANCIAKYEKMLEDGQKQLEQQKKNFEERLDRGYFTQATEQTSSLTSKKSSVDKRSADLKSQNEVLRRKLADAETQVKVLLKELQSLRSGGRNRSACSTQPDPEATSGSLVYDSEVSAVMGKPPISQSVIVLEDASELHTSNDCSGLEKVRSKTVIMEGEHQPVTKRYRSGRPKKATTAGSVFIPEGQSPPRKRPNWNRERKGINEAAPVAERTRSRKGVTVQNLDKGGS</sequence>
<dbReference type="InterPro" id="IPR057974">
    <property type="entry name" value="NUA/TPR/MLP1-2-like_dom"/>
</dbReference>
<proteinExistence type="predicted"/>
<dbReference type="EMBL" id="JABANP010000010">
    <property type="protein sequence ID" value="KAF4696559.1"/>
    <property type="molecule type" value="Genomic_DNA"/>
</dbReference>
<dbReference type="Pfam" id="PF25785">
    <property type="entry name" value="TPR"/>
    <property type="match status" value="1"/>
</dbReference>
<comment type="caution">
    <text evidence="4">The sequence shown here is derived from an EMBL/GenBank/DDBJ whole genome shotgun (WGS) entry which is preliminary data.</text>
</comment>
<feature type="compositionally biased region" description="Basic residues" evidence="2">
    <location>
        <begin position="254"/>
        <end position="263"/>
    </location>
</feature>
<evidence type="ECO:0000313" key="4">
    <source>
        <dbReference type="EMBL" id="KAF4696559.1"/>
    </source>
</evidence>
<feature type="region of interest" description="Disordered" evidence="2">
    <location>
        <begin position="254"/>
        <end position="318"/>
    </location>
</feature>
<evidence type="ECO:0000256" key="2">
    <source>
        <dbReference type="SAM" id="MobiDB-lite"/>
    </source>
</evidence>